<dbReference type="FunFam" id="3.80.10.10:FF:000276">
    <property type="entry name" value="F-box/LRR-repeat protein 3"/>
    <property type="match status" value="1"/>
</dbReference>
<comment type="caution">
    <text evidence="2">The sequence shown here is derived from an EMBL/GenBank/DDBJ whole genome shotgun (WGS) entry which is preliminary data.</text>
</comment>
<proteinExistence type="predicted"/>
<dbReference type="SMART" id="SM00367">
    <property type="entry name" value="LRR_CC"/>
    <property type="match status" value="16"/>
</dbReference>
<dbReference type="Gene3D" id="3.80.10.10">
    <property type="entry name" value="Ribonuclease Inhibitor"/>
    <property type="match status" value="4"/>
</dbReference>
<evidence type="ECO:0000313" key="2">
    <source>
        <dbReference type="EMBL" id="KAL0458575.1"/>
    </source>
</evidence>
<feature type="domain" description="F-box/LRR-repeat protein 15-like leucin rich repeat" evidence="1">
    <location>
        <begin position="134"/>
        <end position="286"/>
    </location>
</feature>
<dbReference type="Pfam" id="PF13516">
    <property type="entry name" value="LRR_6"/>
    <property type="match status" value="2"/>
</dbReference>
<dbReference type="Pfam" id="PF25372">
    <property type="entry name" value="DUF7885"/>
    <property type="match status" value="2"/>
</dbReference>
<sequence length="674" mass="74341">MQKIQALMTATPFDSLAEEIVFQILDLLEPDPQDNKSFSVVCKSCHSIEARHRKTLKPLHADFIPGAVQRYTRIHRVDFTNCPRIDDKILTTVANAYSETLRFVDLSKSRFFTQVGLLSLVAKCMGLVELDLSNATELKDIGAAAIAEAKNLKKLWMSRCKLVSDIGIGCIAVGCKKLKLICLKWCVRVTDLGVGLIANKCRGLRSLDLSYLPITDECLSPILQLQNLKELALVGCHGIDDESLANLKQGCKSLEVLDISHCDNITYNGLGSLTNGSRSLRQLNLAYCLSVTFDLGKCFYKLSALQSVKLDGCPVPCAALKAIADCCESLKELSLCKCNGVTDEGLSYIAQKHRQLRKLDMTCCQEITDAAIASITTSCNYITSFRMEGCLMIQNKGFVLIGQHCPSLEDIDITENVIDDEELEAISRCSKLLNLKMGLTMYGTDHGLSHVGRRCQNLIELDLYRCMWITDVGIAAIANGCRSLERINMAYCDKITDSSLTSLAKCLQLKALEIRGCPSVSSVGLSAIAKGCKHLTVLDIKKCDIHDAGLIHLAQYSQYLKQINISYCPVKDNGLLALASIRCLRNLTILHVTRLTPDGLTAALLACRGLMKLKLHTQYKSLIPEAILGAIQERGCAIHWRNKPLGKYNSLSLIKSIDMLCHNASIHFMINQLV</sequence>
<evidence type="ECO:0000259" key="1">
    <source>
        <dbReference type="Pfam" id="PF25372"/>
    </source>
</evidence>
<dbReference type="PANTHER" id="PTHR13318:SF37">
    <property type="entry name" value="F-BOX DOMAIN-CONTAINING PROTEIN"/>
    <property type="match status" value="1"/>
</dbReference>
<feature type="domain" description="F-box/LRR-repeat protein 15-like leucin rich repeat" evidence="1">
    <location>
        <begin position="323"/>
        <end position="529"/>
    </location>
</feature>
<gene>
    <name evidence="2" type="ORF">Slati_0484700</name>
</gene>
<dbReference type="InterPro" id="IPR057207">
    <property type="entry name" value="FBXL15_LRR"/>
</dbReference>
<reference evidence="2" key="1">
    <citation type="submission" date="2020-06" db="EMBL/GenBank/DDBJ databases">
        <authorList>
            <person name="Li T."/>
            <person name="Hu X."/>
            <person name="Zhang T."/>
            <person name="Song X."/>
            <person name="Zhang H."/>
            <person name="Dai N."/>
            <person name="Sheng W."/>
            <person name="Hou X."/>
            <person name="Wei L."/>
        </authorList>
    </citation>
    <scope>NUCLEOTIDE SEQUENCE</scope>
    <source>
        <strain evidence="2">KEN1</strain>
        <tissue evidence="2">Leaf</tissue>
    </source>
</reference>
<accession>A0AAW2XX47</accession>
<protein>
    <submittedName>
        <fullName evidence="2">F-box/LRR-repeat protein 3</fullName>
    </submittedName>
</protein>
<organism evidence="2">
    <name type="scientific">Sesamum latifolium</name>
    <dbReference type="NCBI Taxonomy" id="2727402"/>
    <lineage>
        <taxon>Eukaryota</taxon>
        <taxon>Viridiplantae</taxon>
        <taxon>Streptophyta</taxon>
        <taxon>Embryophyta</taxon>
        <taxon>Tracheophyta</taxon>
        <taxon>Spermatophyta</taxon>
        <taxon>Magnoliopsida</taxon>
        <taxon>eudicotyledons</taxon>
        <taxon>Gunneridae</taxon>
        <taxon>Pentapetalae</taxon>
        <taxon>asterids</taxon>
        <taxon>lamiids</taxon>
        <taxon>Lamiales</taxon>
        <taxon>Pedaliaceae</taxon>
        <taxon>Sesamum</taxon>
    </lineage>
</organism>
<dbReference type="PANTHER" id="PTHR13318">
    <property type="entry name" value="PARTNER OF PAIRED, ISOFORM B-RELATED"/>
    <property type="match status" value="1"/>
</dbReference>
<dbReference type="InterPro" id="IPR006553">
    <property type="entry name" value="Leu-rich_rpt_Cys-con_subtyp"/>
</dbReference>
<dbReference type="AlphaFoldDB" id="A0AAW2XX47"/>
<dbReference type="SUPFAM" id="SSF52047">
    <property type="entry name" value="RNI-like"/>
    <property type="match status" value="2"/>
</dbReference>
<name>A0AAW2XX47_9LAMI</name>
<dbReference type="InterPro" id="IPR032675">
    <property type="entry name" value="LRR_dom_sf"/>
</dbReference>
<dbReference type="GO" id="GO:0031146">
    <property type="term" value="P:SCF-dependent proteasomal ubiquitin-dependent protein catabolic process"/>
    <property type="evidence" value="ECO:0007669"/>
    <property type="project" value="TreeGrafter"/>
</dbReference>
<dbReference type="GO" id="GO:0019005">
    <property type="term" value="C:SCF ubiquitin ligase complex"/>
    <property type="evidence" value="ECO:0007669"/>
    <property type="project" value="TreeGrafter"/>
</dbReference>
<dbReference type="EMBL" id="JACGWN010000002">
    <property type="protein sequence ID" value="KAL0458575.1"/>
    <property type="molecule type" value="Genomic_DNA"/>
</dbReference>
<reference evidence="2" key="2">
    <citation type="journal article" date="2024" name="Plant">
        <title>Genomic evolution and insights into agronomic trait innovations of Sesamum species.</title>
        <authorList>
            <person name="Miao H."/>
            <person name="Wang L."/>
            <person name="Qu L."/>
            <person name="Liu H."/>
            <person name="Sun Y."/>
            <person name="Le M."/>
            <person name="Wang Q."/>
            <person name="Wei S."/>
            <person name="Zheng Y."/>
            <person name="Lin W."/>
            <person name="Duan Y."/>
            <person name="Cao H."/>
            <person name="Xiong S."/>
            <person name="Wang X."/>
            <person name="Wei L."/>
            <person name="Li C."/>
            <person name="Ma Q."/>
            <person name="Ju M."/>
            <person name="Zhao R."/>
            <person name="Li G."/>
            <person name="Mu C."/>
            <person name="Tian Q."/>
            <person name="Mei H."/>
            <person name="Zhang T."/>
            <person name="Gao T."/>
            <person name="Zhang H."/>
        </authorList>
    </citation>
    <scope>NUCLEOTIDE SEQUENCE</scope>
    <source>
        <strain evidence="2">KEN1</strain>
    </source>
</reference>
<dbReference type="InterPro" id="IPR001611">
    <property type="entry name" value="Leu-rich_rpt"/>
</dbReference>